<dbReference type="AlphaFoldDB" id="A0A816WFL1"/>
<accession>A0A816WFL1</accession>
<dbReference type="GO" id="GO:0042742">
    <property type="term" value="P:defense response to bacterium"/>
    <property type="evidence" value="ECO:0007669"/>
    <property type="project" value="UniProtKB-KW"/>
</dbReference>
<dbReference type="Pfam" id="PF11630">
    <property type="entry name" value="Anti-LPS-SCYG"/>
    <property type="match status" value="1"/>
</dbReference>
<sequence length="138" mass="15219">MASSNVVILSIYALILLLCNCVSNVAIDQADVPCSGVFVDGSVQGCTGEIVNRVWKIHHWSTDIPINVCNVSCIGNIKGRFSKLQWMWDVRFRCDSKAPAIIGYATRGSRGSAMQEAIQDFISKVTITNYPKVQDFQC</sequence>
<evidence type="ECO:0000256" key="2">
    <source>
        <dbReference type="ARBA" id="ARBA00023022"/>
    </source>
</evidence>
<keyword evidence="2" id="KW-0044">Antibiotic</keyword>
<dbReference type="Gene3D" id="3.30.160.320">
    <property type="match status" value="1"/>
</dbReference>
<feature type="signal peptide" evidence="3">
    <location>
        <begin position="1"/>
        <end position="21"/>
    </location>
</feature>
<proteinExistence type="predicted"/>
<dbReference type="EMBL" id="CAJNRE010014926">
    <property type="protein sequence ID" value="CAF2132618.1"/>
    <property type="molecule type" value="Genomic_DNA"/>
</dbReference>
<dbReference type="Proteomes" id="UP000663824">
    <property type="component" value="Unassembled WGS sequence"/>
</dbReference>
<dbReference type="InterPro" id="IPR038539">
    <property type="entry name" value="Anti-LPS_factor/Scygonadin_sf"/>
</dbReference>
<evidence type="ECO:0000256" key="3">
    <source>
        <dbReference type="SAM" id="SignalP"/>
    </source>
</evidence>
<keyword evidence="1" id="KW-0929">Antimicrobial</keyword>
<gene>
    <name evidence="4" type="ORF">MBJ925_LOCUS27874</name>
</gene>
<organism evidence="4 5">
    <name type="scientific">Rotaria magnacalcarata</name>
    <dbReference type="NCBI Taxonomy" id="392030"/>
    <lineage>
        <taxon>Eukaryota</taxon>
        <taxon>Metazoa</taxon>
        <taxon>Spiralia</taxon>
        <taxon>Gnathifera</taxon>
        <taxon>Rotifera</taxon>
        <taxon>Eurotatoria</taxon>
        <taxon>Bdelloidea</taxon>
        <taxon>Philodinida</taxon>
        <taxon>Philodinidae</taxon>
        <taxon>Rotaria</taxon>
    </lineage>
</organism>
<name>A0A816WFL1_9BILA</name>
<feature type="chain" id="PRO_5033066238" evidence="3">
    <location>
        <begin position="22"/>
        <end position="138"/>
    </location>
</feature>
<evidence type="ECO:0000256" key="1">
    <source>
        <dbReference type="ARBA" id="ARBA00022529"/>
    </source>
</evidence>
<evidence type="ECO:0000313" key="5">
    <source>
        <dbReference type="Proteomes" id="UP000663824"/>
    </source>
</evidence>
<protein>
    <submittedName>
        <fullName evidence="4">Uncharacterized protein</fullName>
    </submittedName>
</protein>
<reference evidence="4" key="1">
    <citation type="submission" date="2021-02" db="EMBL/GenBank/DDBJ databases">
        <authorList>
            <person name="Nowell W R."/>
        </authorList>
    </citation>
    <scope>NUCLEOTIDE SEQUENCE</scope>
</reference>
<keyword evidence="3" id="KW-0732">Signal</keyword>
<dbReference type="InterPro" id="IPR024509">
    <property type="entry name" value="Anti-LPS_factor/Scygonadin"/>
</dbReference>
<evidence type="ECO:0000313" key="4">
    <source>
        <dbReference type="EMBL" id="CAF2132618.1"/>
    </source>
</evidence>
<comment type="caution">
    <text evidence="4">The sequence shown here is derived from an EMBL/GenBank/DDBJ whole genome shotgun (WGS) entry which is preliminary data.</text>
</comment>